<name>A0AAE0Y779_9GAST</name>
<organism evidence="1 2">
    <name type="scientific">Elysia crispata</name>
    <name type="common">lettuce slug</name>
    <dbReference type="NCBI Taxonomy" id="231223"/>
    <lineage>
        <taxon>Eukaryota</taxon>
        <taxon>Metazoa</taxon>
        <taxon>Spiralia</taxon>
        <taxon>Lophotrochozoa</taxon>
        <taxon>Mollusca</taxon>
        <taxon>Gastropoda</taxon>
        <taxon>Heterobranchia</taxon>
        <taxon>Euthyneura</taxon>
        <taxon>Panpulmonata</taxon>
        <taxon>Sacoglossa</taxon>
        <taxon>Placobranchoidea</taxon>
        <taxon>Plakobranchidae</taxon>
        <taxon>Elysia</taxon>
    </lineage>
</organism>
<comment type="caution">
    <text evidence="1">The sequence shown here is derived from an EMBL/GenBank/DDBJ whole genome shotgun (WGS) entry which is preliminary data.</text>
</comment>
<dbReference type="AlphaFoldDB" id="A0AAE0Y779"/>
<dbReference type="EMBL" id="JAWDGP010006789">
    <property type="protein sequence ID" value="KAK3735443.1"/>
    <property type="molecule type" value="Genomic_DNA"/>
</dbReference>
<proteinExistence type="predicted"/>
<protein>
    <submittedName>
        <fullName evidence="1">Uncharacterized protein</fullName>
    </submittedName>
</protein>
<evidence type="ECO:0000313" key="1">
    <source>
        <dbReference type="EMBL" id="KAK3735443.1"/>
    </source>
</evidence>
<sequence length="89" mass="10059">MQGREEELLPLKDTRNMWNKEVSEDRGAFIFILQKEMKTRNIWSVIIVSACCDLTLTEVVIEAWDGTGGVADLFVSISIADKSELENPL</sequence>
<dbReference type="Proteomes" id="UP001283361">
    <property type="component" value="Unassembled WGS sequence"/>
</dbReference>
<gene>
    <name evidence="1" type="ORF">RRG08_015636</name>
</gene>
<reference evidence="1" key="1">
    <citation type="journal article" date="2023" name="G3 (Bethesda)">
        <title>A reference genome for the long-term kleptoplast-retaining sea slug Elysia crispata morphotype clarki.</title>
        <authorList>
            <person name="Eastman K.E."/>
            <person name="Pendleton A.L."/>
            <person name="Shaikh M.A."/>
            <person name="Suttiyut T."/>
            <person name="Ogas R."/>
            <person name="Tomko P."/>
            <person name="Gavelis G."/>
            <person name="Widhalm J.R."/>
            <person name="Wisecaver J.H."/>
        </authorList>
    </citation>
    <scope>NUCLEOTIDE SEQUENCE</scope>
    <source>
        <strain evidence="1">ECLA1</strain>
    </source>
</reference>
<evidence type="ECO:0000313" key="2">
    <source>
        <dbReference type="Proteomes" id="UP001283361"/>
    </source>
</evidence>
<accession>A0AAE0Y779</accession>
<keyword evidence="2" id="KW-1185">Reference proteome</keyword>